<dbReference type="OrthoDB" id="669838at2759"/>
<keyword evidence="2 5" id="KW-0812">Transmembrane</keyword>
<accession>A0A7J7NWJ3</accession>
<proteinExistence type="predicted"/>
<keyword evidence="4 5" id="KW-0472">Membrane</keyword>
<dbReference type="Pfam" id="PF03168">
    <property type="entry name" value="LEA_2"/>
    <property type="match status" value="1"/>
</dbReference>
<evidence type="ECO:0000256" key="3">
    <source>
        <dbReference type="ARBA" id="ARBA00022989"/>
    </source>
</evidence>
<evidence type="ECO:0000256" key="4">
    <source>
        <dbReference type="ARBA" id="ARBA00023136"/>
    </source>
</evidence>
<dbReference type="Proteomes" id="UP000541444">
    <property type="component" value="Unassembled WGS sequence"/>
</dbReference>
<comment type="subcellular location">
    <subcellularLocation>
        <location evidence="1">Membrane</location>
        <topology evidence="1">Single-pass membrane protein</topology>
    </subcellularLocation>
</comment>
<keyword evidence="3 5" id="KW-1133">Transmembrane helix</keyword>
<feature type="domain" description="Late embryogenesis abundant protein LEA-2 subgroup" evidence="6">
    <location>
        <begin position="76"/>
        <end position="176"/>
    </location>
</feature>
<protein>
    <recommendedName>
        <fullName evidence="6">Late embryogenesis abundant protein LEA-2 subgroup domain-containing protein</fullName>
    </recommendedName>
</protein>
<organism evidence="7 8">
    <name type="scientific">Kingdonia uniflora</name>
    <dbReference type="NCBI Taxonomy" id="39325"/>
    <lineage>
        <taxon>Eukaryota</taxon>
        <taxon>Viridiplantae</taxon>
        <taxon>Streptophyta</taxon>
        <taxon>Embryophyta</taxon>
        <taxon>Tracheophyta</taxon>
        <taxon>Spermatophyta</taxon>
        <taxon>Magnoliopsida</taxon>
        <taxon>Ranunculales</taxon>
        <taxon>Circaeasteraceae</taxon>
        <taxon>Kingdonia</taxon>
    </lineage>
</organism>
<dbReference type="InterPro" id="IPR004864">
    <property type="entry name" value="LEA_2"/>
</dbReference>
<keyword evidence="8" id="KW-1185">Reference proteome</keyword>
<dbReference type="PANTHER" id="PTHR31234">
    <property type="entry name" value="LATE EMBRYOGENESIS ABUNDANT (LEA) HYDROXYPROLINE-RICH GLYCOPROTEIN FAMILY"/>
    <property type="match status" value="1"/>
</dbReference>
<evidence type="ECO:0000256" key="2">
    <source>
        <dbReference type="ARBA" id="ARBA00022692"/>
    </source>
</evidence>
<dbReference type="InterPro" id="IPR044839">
    <property type="entry name" value="NDR1-like"/>
</dbReference>
<evidence type="ECO:0000313" key="7">
    <source>
        <dbReference type="EMBL" id="KAF6171567.1"/>
    </source>
</evidence>
<dbReference type="GO" id="GO:0005886">
    <property type="term" value="C:plasma membrane"/>
    <property type="evidence" value="ECO:0007669"/>
    <property type="project" value="TreeGrafter"/>
</dbReference>
<dbReference type="EMBL" id="JACGCM010000479">
    <property type="protein sequence ID" value="KAF6171567.1"/>
    <property type="molecule type" value="Genomic_DNA"/>
</dbReference>
<evidence type="ECO:0000313" key="8">
    <source>
        <dbReference type="Proteomes" id="UP000541444"/>
    </source>
</evidence>
<sequence length="199" mass="22613">MEGQSMPARSTKSGRPRLLQMICIFIVALIVLVGLAVLIFWLAVRPKRLIYTIEDAKVYGFGLHKNSLNASFDFVVRAYNPNRRMSVYYDSMDVSVAYGDEKIAFSPVEPFYQPRHNVTKLEVKPVAHNFALLGAVASDMRHEKGTGEIEVTIRMRARIRYKVGVVKSAHYKLRVVCKRVEVSLNSSRGFNRAYCNVHT</sequence>
<dbReference type="AlphaFoldDB" id="A0A7J7NWJ3"/>
<evidence type="ECO:0000256" key="1">
    <source>
        <dbReference type="ARBA" id="ARBA00004167"/>
    </source>
</evidence>
<gene>
    <name evidence="7" type="ORF">GIB67_018091</name>
</gene>
<comment type="caution">
    <text evidence="7">The sequence shown here is derived from an EMBL/GenBank/DDBJ whole genome shotgun (WGS) entry which is preliminary data.</text>
</comment>
<feature type="transmembrane region" description="Helical" evidence="5">
    <location>
        <begin position="21"/>
        <end position="44"/>
    </location>
</feature>
<evidence type="ECO:0000256" key="5">
    <source>
        <dbReference type="SAM" id="Phobius"/>
    </source>
</evidence>
<dbReference type="GO" id="GO:0098542">
    <property type="term" value="P:defense response to other organism"/>
    <property type="evidence" value="ECO:0007669"/>
    <property type="project" value="InterPro"/>
</dbReference>
<name>A0A7J7NWJ3_9MAGN</name>
<evidence type="ECO:0000259" key="6">
    <source>
        <dbReference type="Pfam" id="PF03168"/>
    </source>
</evidence>
<dbReference type="PANTHER" id="PTHR31234:SF39">
    <property type="entry name" value="HARPIN-INDUCED PROTEIN 1 CONTAINING PROTEIN, EXPRESSED"/>
    <property type="match status" value="1"/>
</dbReference>
<reference evidence="7 8" key="1">
    <citation type="journal article" date="2020" name="IScience">
        <title>Genome Sequencing of the Endangered Kingdonia uniflora (Circaeasteraceae, Ranunculales) Reveals Potential Mechanisms of Evolutionary Specialization.</title>
        <authorList>
            <person name="Sun Y."/>
            <person name="Deng T."/>
            <person name="Zhang A."/>
            <person name="Moore M.J."/>
            <person name="Landis J.B."/>
            <person name="Lin N."/>
            <person name="Zhang H."/>
            <person name="Zhang X."/>
            <person name="Huang J."/>
            <person name="Zhang X."/>
            <person name="Sun H."/>
            <person name="Wang H."/>
        </authorList>
    </citation>
    <scope>NUCLEOTIDE SEQUENCE [LARGE SCALE GENOMIC DNA]</scope>
    <source>
        <strain evidence="7">TB1705</strain>
        <tissue evidence="7">Leaf</tissue>
    </source>
</reference>